<evidence type="ECO:0000259" key="1">
    <source>
        <dbReference type="Pfam" id="PF12697"/>
    </source>
</evidence>
<proteinExistence type="predicted"/>
<dbReference type="EMBL" id="JAUEPS010000018">
    <property type="protein sequence ID" value="KAK0458172.1"/>
    <property type="molecule type" value="Genomic_DNA"/>
</dbReference>
<dbReference type="GeneID" id="85353164"/>
<dbReference type="PANTHER" id="PTHR43194">
    <property type="entry name" value="HYDROLASE ALPHA/BETA FOLD FAMILY"/>
    <property type="match status" value="1"/>
</dbReference>
<comment type="caution">
    <text evidence="2">The sequence shown here is derived from an EMBL/GenBank/DDBJ whole genome shotgun (WGS) entry which is preliminary data.</text>
</comment>
<dbReference type="Proteomes" id="UP001175211">
    <property type="component" value="Unassembled WGS sequence"/>
</dbReference>
<dbReference type="Pfam" id="PF12697">
    <property type="entry name" value="Abhydrolase_6"/>
    <property type="match status" value="1"/>
</dbReference>
<feature type="domain" description="AB hydrolase-1" evidence="1">
    <location>
        <begin position="45"/>
        <end position="331"/>
    </location>
</feature>
<dbReference type="Gene3D" id="3.40.50.1820">
    <property type="entry name" value="alpha/beta hydrolase"/>
    <property type="match status" value="1"/>
</dbReference>
<reference evidence="2" key="1">
    <citation type="submission" date="2023-06" db="EMBL/GenBank/DDBJ databases">
        <authorList>
            <consortium name="Lawrence Berkeley National Laboratory"/>
            <person name="Ahrendt S."/>
            <person name="Sahu N."/>
            <person name="Indic B."/>
            <person name="Wong-Bajracharya J."/>
            <person name="Merenyi Z."/>
            <person name="Ke H.-M."/>
            <person name="Monk M."/>
            <person name="Kocsube S."/>
            <person name="Drula E."/>
            <person name="Lipzen A."/>
            <person name="Balint B."/>
            <person name="Henrissat B."/>
            <person name="Andreopoulos B."/>
            <person name="Martin F.M."/>
            <person name="Harder C.B."/>
            <person name="Rigling D."/>
            <person name="Ford K.L."/>
            <person name="Foster G.D."/>
            <person name="Pangilinan J."/>
            <person name="Papanicolaou A."/>
            <person name="Barry K."/>
            <person name="LaButti K."/>
            <person name="Viragh M."/>
            <person name="Koriabine M."/>
            <person name="Yan M."/>
            <person name="Riley R."/>
            <person name="Champramary S."/>
            <person name="Plett K.L."/>
            <person name="Tsai I.J."/>
            <person name="Slot J."/>
            <person name="Sipos G."/>
            <person name="Plett J."/>
            <person name="Nagy L.G."/>
            <person name="Grigoriev I.V."/>
        </authorList>
    </citation>
    <scope>NUCLEOTIDE SEQUENCE</scope>
    <source>
        <strain evidence="2">CCBAS 213</strain>
    </source>
</reference>
<dbReference type="SUPFAM" id="SSF53474">
    <property type="entry name" value="alpha/beta-Hydrolases"/>
    <property type="match status" value="1"/>
</dbReference>
<accession>A0AA39KBZ2</accession>
<sequence length="345" mass="38662">MASSDLFVTSFTLQTNTTGVPLWATLKRYNKTNPALQKTQSGCVLIFAHGVGFHKEQWEPTISHLFKLDTQNTIREAWTVDCQNHGEAAILNEKVLVERRGILSIYDYAEALVILRRDLLGDSNPEYSRKDRFILIGHSAGTVACVMALAYFNPPSNIMFDSLVLVETPIHHPSAEAHHTAMFKAFAAVNNRHDIWPSREAAKAWLGKRFPWKSWDPEVLDIYVNHGLRPLPTAFYPDKTDGVTLSATWVDENAAYSKDAKTSFTALWNLNTLCGVVPIHLVYGARNDLMSREIQDSIVDASQGRTFASITRVPGTGHWVLQEAPKKMADALWTILTAPIPLHRL</sequence>
<dbReference type="PANTHER" id="PTHR43194:SF2">
    <property type="entry name" value="PEROXISOMAL MEMBRANE PROTEIN LPX1"/>
    <property type="match status" value="1"/>
</dbReference>
<gene>
    <name evidence="2" type="ORF">EV420DRAFT_1479921</name>
</gene>
<dbReference type="RefSeq" id="XP_060330460.1">
    <property type="nucleotide sequence ID" value="XM_060469616.1"/>
</dbReference>
<dbReference type="InterPro" id="IPR029058">
    <property type="entry name" value="AB_hydrolase_fold"/>
</dbReference>
<keyword evidence="3" id="KW-1185">Reference proteome</keyword>
<evidence type="ECO:0000313" key="2">
    <source>
        <dbReference type="EMBL" id="KAK0458172.1"/>
    </source>
</evidence>
<dbReference type="InterPro" id="IPR000073">
    <property type="entry name" value="AB_hydrolase_1"/>
</dbReference>
<name>A0AA39KBZ2_ARMTA</name>
<organism evidence="2 3">
    <name type="scientific">Armillaria tabescens</name>
    <name type="common">Ringless honey mushroom</name>
    <name type="synonym">Agaricus tabescens</name>
    <dbReference type="NCBI Taxonomy" id="1929756"/>
    <lineage>
        <taxon>Eukaryota</taxon>
        <taxon>Fungi</taxon>
        <taxon>Dikarya</taxon>
        <taxon>Basidiomycota</taxon>
        <taxon>Agaricomycotina</taxon>
        <taxon>Agaricomycetes</taxon>
        <taxon>Agaricomycetidae</taxon>
        <taxon>Agaricales</taxon>
        <taxon>Marasmiineae</taxon>
        <taxon>Physalacriaceae</taxon>
        <taxon>Desarmillaria</taxon>
    </lineage>
</organism>
<dbReference type="AlphaFoldDB" id="A0AA39KBZ2"/>
<protein>
    <submittedName>
        <fullName evidence="2">Alpha/beta-hydrolase</fullName>
    </submittedName>
</protein>
<evidence type="ECO:0000313" key="3">
    <source>
        <dbReference type="Proteomes" id="UP001175211"/>
    </source>
</evidence>
<dbReference type="InterPro" id="IPR050228">
    <property type="entry name" value="Carboxylesterase_BioH"/>
</dbReference>